<protein>
    <submittedName>
        <fullName evidence="1">Putative subunit of tRNA(5-methylaminomethyl-2-thiouridylate) methyltransferase</fullName>
    </submittedName>
</protein>
<evidence type="ECO:0000313" key="1">
    <source>
        <dbReference type="EMBL" id="MBB5326030.1"/>
    </source>
</evidence>
<comment type="caution">
    <text evidence="1">The sequence shown here is derived from an EMBL/GenBank/DDBJ whole genome shotgun (WGS) entry which is preliminary data.</text>
</comment>
<keyword evidence="2" id="KW-1185">Reference proteome</keyword>
<dbReference type="AlphaFoldDB" id="A0A7W8ISN4"/>
<dbReference type="InterPro" id="IPR014729">
    <property type="entry name" value="Rossmann-like_a/b/a_fold"/>
</dbReference>
<dbReference type="SUPFAM" id="SSF52402">
    <property type="entry name" value="Adenine nucleotide alpha hydrolases-like"/>
    <property type="match status" value="1"/>
</dbReference>
<keyword evidence="1" id="KW-0808">Transferase</keyword>
<keyword evidence="1" id="KW-0489">Methyltransferase</keyword>
<dbReference type="GO" id="GO:0008168">
    <property type="term" value="F:methyltransferase activity"/>
    <property type="evidence" value="ECO:0007669"/>
    <property type="project" value="UniProtKB-KW"/>
</dbReference>
<dbReference type="Proteomes" id="UP000520011">
    <property type="component" value="Unassembled WGS sequence"/>
</dbReference>
<proteinExistence type="predicted"/>
<reference evidence="1 2" key="1">
    <citation type="submission" date="2020-08" db="EMBL/GenBank/DDBJ databases">
        <title>Genomic Encyclopedia of Type Strains, Phase IV (KMG-IV): sequencing the most valuable type-strain genomes for metagenomic binning, comparative biology and taxonomic classification.</title>
        <authorList>
            <person name="Goeker M."/>
        </authorList>
    </citation>
    <scope>NUCLEOTIDE SEQUENCE [LARGE SCALE GENOMIC DNA]</scope>
    <source>
        <strain evidence="1 2">DSM 16325</strain>
    </source>
</reference>
<accession>A0A7W8ISN4</accession>
<sequence length="263" mass="29524">MLALKNKGMIGIIWDRRDSVNSSMKKCKGAILMNKEKVAVLFTGGRDSSLVACLEALQGREVHLLTCNSGIGIKSELSEFRVQELKSLFPEQIVGRTVLPTYGLFRSIAIARLEEDFKRWGVNLVLLGDKLAIHAAATVYCVQNGIKRLVDGCVGYQKDLAEQKSVAIEILREFEAEYGIIYECPIYHFGSQDDVKYALLTIGLSSKSLEGVSVFGDAFTEPTDQMVEEYMKDKLPICHEHVRFMTETKDIVNRFKYKEPVVS</sequence>
<gene>
    <name evidence="1" type="ORF">HNQ34_003148</name>
</gene>
<dbReference type="EMBL" id="JACHEP010000026">
    <property type="protein sequence ID" value="MBB5326030.1"/>
    <property type="molecule type" value="Genomic_DNA"/>
</dbReference>
<dbReference type="Gene3D" id="3.40.50.620">
    <property type="entry name" value="HUPs"/>
    <property type="match status" value="1"/>
</dbReference>
<name>A0A7W8ISN4_9BACL</name>
<organism evidence="1 2">
    <name type="scientific">Anoxybacteroides tepidamans</name>
    <dbReference type="NCBI Taxonomy" id="265948"/>
    <lineage>
        <taxon>Bacteria</taxon>
        <taxon>Bacillati</taxon>
        <taxon>Bacillota</taxon>
        <taxon>Bacilli</taxon>
        <taxon>Bacillales</taxon>
        <taxon>Anoxybacillaceae</taxon>
        <taxon>Anoxybacteroides</taxon>
    </lineage>
</organism>
<evidence type="ECO:0000313" key="2">
    <source>
        <dbReference type="Proteomes" id="UP000520011"/>
    </source>
</evidence>
<dbReference type="GO" id="GO:0032259">
    <property type="term" value="P:methylation"/>
    <property type="evidence" value="ECO:0007669"/>
    <property type="project" value="UniProtKB-KW"/>
</dbReference>